<dbReference type="InterPro" id="IPR041698">
    <property type="entry name" value="Methyltransf_25"/>
</dbReference>
<protein>
    <submittedName>
        <fullName evidence="2">Methyltransferase domain protein</fullName>
    </submittedName>
</protein>
<dbReference type="InterPro" id="IPR029063">
    <property type="entry name" value="SAM-dependent_MTases_sf"/>
</dbReference>
<dbReference type="Proteomes" id="UP000015454">
    <property type="component" value="Unassembled WGS sequence"/>
</dbReference>
<dbReference type="AlphaFoldDB" id="T0GKH4"/>
<reference evidence="2" key="1">
    <citation type="submission" date="2013-05" db="EMBL/GenBank/DDBJ databases">
        <authorList>
            <person name="Harkins D.M."/>
            <person name="Durkin A.S."/>
            <person name="Brinkac L.M."/>
            <person name="Haft D.H."/>
            <person name="Selengut J.D."/>
            <person name="Sanka R."/>
            <person name="DePew J."/>
            <person name="Purushe J."/>
            <person name="Hartskeerl R.A."/>
            <person name="Ahmed A."/>
            <person name="van der Linden H."/>
            <person name="Goris M.G.A."/>
            <person name="Vinetz J.M."/>
            <person name="Sutton G.G."/>
            <person name="Nierman W.C."/>
            <person name="Fouts D.E."/>
        </authorList>
    </citation>
    <scope>NUCLEOTIDE SEQUENCE [LARGE SCALE GENOMIC DNA]</scope>
    <source>
        <strain evidence="2">5399</strain>
    </source>
</reference>
<organism evidence="2 3">
    <name type="scientific">Leptospira broomii serovar Hurstbridge str. 5399</name>
    <dbReference type="NCBI Taxonomy" id="1049789"/>
    <lineage>
        <taxon>Bacteria</taxon>
        <taxon>Pseudomonadati</taxon>
        <taxon>Spirochaetota</taxon>
        <taxon>Spirochaetia</taxon>
        <taxon>Leptospirales</taxon>
        <taxon>Leptospiraceae</taxon>
        <taxon>Leptospira</taxon>
    </lineage>
</organism>
<keyword evidence="3" id="KW-1185">Reference proteome</keyword>
<sequence>MPDAEYWDSLFDVPLILDRMKLLRDVGTIVEFGSGYGTFTLPLAENPKNKIIAFEIEKELVRNLKEKSALQGLENIFIAEKDIIGEGTSLLSESVDYVMIFNLLHYEDPVSLLKEANRILKPGGIAGLVHWNYDPNTPRGPKMEIRPKPLQIYEWANEANFQIESNQPINLPPYHYGLIAYK</sequence>
<dbReference type="GO" id="GO:0008168">
    <property type="term" value="F:methyltransferase activity"/>
    <property type="evidence" value="ECO:0007669"/>
    <property type="project" value="UniProtKB-KW"/>
</dbReference>
<dbReference type="GO" id="GO:0032259">
    <property type="term" value="P:methylation"/>
    <property type="evidence" value="ECO:0007669"/>
    <property type="project" value="UniProtKB-KW"/>
</dbReference>
<keyword evidence="2" id="KW-0808">Transferase</keyword>
<dbReference type="SUPFAM" id="SSF53335">
    <property type="entry name" value="S-adenosyl-L-methionine-dependent methyltransferases"/>
    <property type="match status" value="1"/>
</dbReference>
<dbReference type="Gene3D" id="3.40.50.150">
    <property type="entry name" value="Vaccinia Virus protein VP39"/>
    <property type="match status" value="1"/>
</dbReference>
<dbReference type="STRING" id="1049789.LEP1GSC050_4188"/>
<dbReference type="EMBL" id="AHMO02000008">
    <property type="protein sequence ID" value="EQA45888.1"/>
    <property type="molecule type" value="Genomic_DNA"/>
</dbReference>
<dbReference type="RefSeq" id="WP_010568787.1">
    <property type="nucleotide sequence ID" value="NZ_AHMO02000008.1"/>
</dbReference>
<feature type="domain" description="Methyltransferase" evidence="1">
    <location>
        <begin position="29"/>
        <end position="124"/>
    </location>
</feature>
<dbReference type="Pfam" id="PF13649">
    <property type="entry name" value="Methyltransf_25"/>
    <property type="match status" value="1"/>
</dbReference>
<accession>T0GKH4</accession>
<evidence type="ECO:0000313" key="3">
    <source>
        <dbReference type="Proteomes" id="UP000015454"/>
    </source>
</evidence>
<dbReference type="CDD" id="cd02440">
    <property type="entry name" value="AdoMet_MTases"/>
    <property type="match status" value="1"/>
</dbReference>
<comment type="caution">
    <text evidence="2">The sequence shown here is derived from an EMBL/GenBank/DDBJ whole genome shotgun (WGS) entry which is preliminary data.</text>
</comment>
<keyword evidence="2" id="KW-0489">Methyltransferase</keyword>
<evidence type="ECO:0000259" key="1">
    <source>
        <dbReference type="Pfam" id="PF13649"/>
    </source>
</evidence>
<name>T0GKH4_9LEPT</name>
<evidence type="ECO:0000313" key="2">
    <source>
        <dbReference type="EMBL" id="EQA45888.1"/>
    </source>
</evidence>
<proteinExistence type="predicted"/>
<gene>
    <name evidence="2" type="ORF">LEP1GSC050_4188</name>
</gene>